<feature type="chain" id="PRO_5040292434" evidence="1">
    <location>
        <begin position="17"/>
        <end position="138"/>
    </location>
</feature>
<name>A0A9P1MV33_9PELO</name>
<evidence type="ECO:0000256" key="1">
    <source>
        <dbReference type="SAM" id="SignalP"/>
    </source>
</evidence>
<organism evidence="2 3">
    <name type="scientific">Caenorhabditis angaria</name>
    <dbReference type="NCBI Taxonomy" id="860376"/>
    <lineage>
        <taxon>Eukaryota</taxon>
        <taxon>Metazoa</taxon>
        <taxon>Ecdysozoa</taxon>
        <taxon>Nematoda</taxon>
        <taxon>Chromadorea</taxon>
        <taxon>Rhabditida</taxon>
        <taxon>Rhabditina</taxon>
        <taxon>Rhabditomorpha</taxon>
        <taxon>Rhabditoidea</taxon>
        <taxon>Rhabditidae</taxon>
        <taxon>Peloderinae</taxon>
        <taxon>Caenorhabditis</taxon>
    </lineage>
</organism>
<dbReference type="Proteomes" id="UP001152747">
    <property type="component" value="Unassembled WGS sequence"/>
</dbReference>
<feature type="signal peptide" evidence="1">
    <location>
        <begin position="1"/>
        <end position="16"/>
    </location>
</feature>
<protein>
    <submittedName>
        <fullName evidence="2">Uncharacterized protein</fullName>
    </submittedName>
</protein>
<evidence type="ECO:0000313" key="2">
    <source>
        <dbReference type="EMBL" id="CAI5437992.1"/>
    </source>
</evidence>
<keyword evidence="1" id="KW-0732">Signal</keyword>
<reference evidence="2" key="1">
    <citation type="submission" date="2022-11" db="EMBL/GenBank/DDBJ databases">
        <authorList>
            <person name="Kikuchi T."/>
        </authorList>
    </citation>
    <scope>NUCLEOTIDE SEQUENCE</scope>
    <source>
        <strain evidence="2">PS1010</strain>
    </source>
</reference>
<keyword evidence="3" id="KW-1185">Reference proteome</keyword>
<proteinExistence type="predicted"/>
<dbReference type="EMBL" id="CANHGI010000001">
    <property type="protein sequence ID" value="CAI5437992.1"/>
    <property type="molecule type" value="Genomic_DNA"/>
</dbReference>
<gene>
    <name evidence="2" type="ORF">CAMP_LOCUS629</name>
</gene>
<evidence type="ECO:0000313" key="3">
    <source>
        <dbReference type="Proteomes" id="UP001152747"/>
    </source>
</evidence>
<dbReference type="AlphaFoldDB" id="A0A9P1MV33"/>
<comment type="caution">
    <text evidence="2">The sequence shown here is derived from an EMBL/GenBank/DDBJ whole genome shotgun (WGS) entry which is preliminary data.</text>
</comment>
<sequence length="138" mass="16339">MRSTLIFLIFVNILNCSIIVPKIRITCNQENVAFARVFIYEHDENDEDVLPAEKTFSKTNSEGIIETDVLKHINSNHIHLKIRDTCQLENEIENIRCNIPYNEYFVPLRLFHTKDGRNEILLNLADKKYEQYRIIRCL</sequence>
<accession>A0A9P1MV33</accession>